<sequence>MNGVILRRTLRAPLSRPMVRRMASQPTGEELGLTGWKYHFNTQTIVGRRNIVLAVYGGCIGGYFLMKMRKPKEKPQEAA</sequence>
<dbReference type="Pfam" id="PF14960">
    <property type="entry name" value="ATP_synth_reg"/>
    <property type="match status" value="1"/>
</dbReference>
<reference evidence="2" key="2">
    <citation type="journal article" date="2023" name="Science">
        <title>Genomic signatures of disease resistance in endangered staghorn corals.</title>
        <authorList>
            <person name="Vollmer S.V."/>
            <person name="Selwyn J.D."/>
            <person name="Despard B.A."/>
            <person name="Roesel C.L."/>
        </authorList>
    </citation>
    <scope>NUCLEOTIDE SEQUENCE</scope>
    <source>
        <strain evidence="2">K2</strain>
    </source>
</reference>
<comment type="caution">
    <text evidence="2">The sequence shown here is derived from an EMBL/GenBank/DDBJ whole genome shotgun (WGS) entry which is preliminary data.</text>
</comment>
<dbReference type="EMBL" id="JARQWQ010000044">
    <property type="protein sequence ID" value="KAK2558412.1"/>
    <property type="molecule type" value="Genomic_DNA"/>
</dbReference>
<keyword evidence="3" id="KW-1185">Reference proteome</keyword>
<dbReference type="Proteomes" id="UP001249851">
    <property type="component" value="Unassembled WGS sequence"/>
</dbReference>
<evidence type="ECO:0008006" key="4">
    <source>
        <dbReference type="Google" id="ProtNLM"/>
    </source>
</evidence>
<dbReference type="InterPro" id="IPR009125">
    <property type="entry name" value="ATPMK"/>
</dbReference>
<dbReference type="AlphaFoldDB" id="A0AAD9QBU5"/>
<accession>A0AAD9QBU5</accession>
<reference evidence="2" key="1">
    <citation type="journal article" date="2023" name="G3 (Bethesda)">
        <title>Whole genome assembly and annotation of the endangered Caribbean coral Acropora cervicornis.</title>
        <authorList>
            <person name="Selwyn J.D."/>
            <person name="Vollmer S.V."/>
        </authorList>
    </citation>
    <scope>NUCLEOTIDE SEQUENCE</scope>
    <source>
        <strain evidence="2">K2</strain>
    </source>
</reference>
<name>A0AAD9QBU5_ACRCE</name>
<keyword evidence="1" id="KW-0812">Transmembrane</keyword>
<feature type="transmembrane region" description="Helical" evidence="1">
    <location>
        <begin position="46"/>
        <end position="66"/>
    </location>
</feature>
<keyword evidence="1" id="KW-1133">Transmembrane helix</keyword>
<keyword evidence="1" id="KW-0472">Membrane</keyword>
<evidence type="ECO:0000313" key="2">
    <source>
        <dbReference type="EMBL" id="KAK2558412.1"/>
    </source>
</evidence>
<protein>
    <recommendedName>
        <fullName evidence="4">Up-regulated during skeletal muscle growth protein 5</fullName>
    </recommendedName>
</protein>
<proteinExistence type="predicted"/>
<evidence type="ECO:0000313" key="3">
    <source>
        <dbReference type="Proteomes" id="UP001249851"/>
    </source>
</evidence>
<evidence type="ECO:0000256" key="1">
    <source>
        <dbReference type="SAM" id="Phobius"/>
    </source>
</evidence>
<organism evidence="2 3">
    <name type="scientific">Acropora cervicornis</name>
    <name type="common">Staghorn coral</name>
    <dbReference type="NCBI Taxonomy" id="6130"/>
    <lineage>
        <taxon>Eukaryota</taxon>
        <taxon>Metazoa</taxon>
        <taxon>Cnidaria</taxon>
        <taxon>Anthozoa</taxon>
        <taxon>Hexacorallia</taxon>
        <taxon>Scleractinia</taxon>
        <taxon>Astrocoeniina</taxon>
        <taxon>Acroporidae</taxon>
        <taxon>Acropora</taxon>
    </lineage>
</organism>
<gene>
    <name evidence="2" type="ORF">P5673_019118</name>
</gene>